<proteinExistence type="predicted"/>
<dbReference type="Proteomes" id="UP001516400">
    <property type="component" value="Unassembled WGS sequence"/>
</dbReference>
<organism evidence="2 3">
    <name type="scientific">Cryptolaemus montrouzieri</name>
    <dbReference type="NCBI Taxonomy" id="559131"/>
    <lineage>
        <taxon>Eukaryota</taxon>
        <taxon>Metazoa</taxon>
        <taxon>Ecdysozoa</taxon>
        <taxon>Arthropoda</taxon>
        <taxon>Hexapoda</taxon>
        <taxon>Insecta</taxon>
        <taxon>Pterygota</taxon>
        <taxon>Neoptera</taxon>
        <taxon>Endopterygota</taxon>
        <taxon>Coleoptera</taxon>
        <taxon>Polyphaga</taxon>
        <taxon>Cucujiformia</taxon>
        <taxon>Coccinelloidea</taxon>
        <taxon>Coccinellidae</taxon>
        <taxon>Scymninae</taxon>
        <taxon>Scymnini</taxon>
        <taxon>Cryptolaemus</taxon>
    </lineage>
</organism>
<evidence type="ECO:0000313" key="2">
    <source>
        <dbReference type="EMBL" id="KAL3280899.1"/>
    </source>
</evidence>
<sequence length="1155" mass="134757">MVHDIMDVRHQNYFVFVLSLVSRRGSPEANVEYSFQVTLKNKIRNDEESCINNFRLNNHPKDHHHLRHLPSRHIDHSTYTRQPKGLKYQRGSLENVSNVKPERNLLQDPPSLRRCRSLALTKEDVFNTLEIRDGETNRRAQLIPRAKLVERNPREPRYSSRVSSTGDLSIRTHRTSTRHQSNSELPSATRKLPRREHHSNASLDTSRYPLENEYDSLEYQPLPVQKVEEPAGLNLPHYYPDSRYESDNTDNISVIDNISVSTVGYKKYLSCDNLSIRNFQEGPESISYDENIVLSKNRPLYNSLQESLCEKPRTIRSPSALTSEEYFSATSTKSENNEEQQKNNRNLKKTLKQKKLFYNSNESSTGLYSNIEINPLYEPSKSVKKEIVVKEELEQIGKFQGEKDLATRIDVDFDSKPNPDDYKTVVRVDSNLTSISSTTDEETKAENKEKQHSHNYLKEFLESQKGSKKPLQNFLSKKFPNLSRKNSKEKRTNLIDNNFYSLPDITACKNLKKCDKIDRKLRKCEKSGKSENRFIVNIGKHFDISANSDIPVDFELKIAKVPRKDKLKRAQQPEDFLNAVKHLKQTLENNSNTKPEIVELKTKNPQEAEDFNQSEIEITMDLGECTLEYQEKLGSMRTYWNKLVGNKPNEVGNKDKDDSKCKIVDVTTKVGEVKKKFEKQEEVQEKVVNKVQITKQIFEHKPVEKTEKVSPLIKNTCSFFENPCFDKGTNANLVEIIERKEEAEDKNNFDKEVKKETAEKRRPHKAVTKSLSITYPEFDHVRYRVVKSDLFQKKIFANCEKESQFDGLMQYLQDYSFQELLMDNNIVIIEPIRTTIIRENNAKYQKPMKNITPLLHKNNQSEHEKNGLRKHFFYHPIRVNKEVNDDELPNPDTVKQVRQLFEKTDKYCNSTNKTKEKNTDPDKDHCSVESNPSNNSEPGDAFESFDEEPCCEQQYITEDMMEKIRKYGTTITYYGGRIVRKQSSHDSLTNMIMEEIKNNEMKDFHCKYDTMGEKDSIYQGLSFKLVKSNSCSSRLELVGTQNLAASKQKYFSKHKELTKDKRNETKPIKNQKILDKNEINESIKKQTNMQENIDNKIYTKWGDAKQEQTIFGIQFNDKVIDKIPQKIKYDFHNFDQLKNKTRVIEDMDFEPYEIA</sequence>
<dbReference type="EMBL" id="JABFTP020000144">
    <property type="protein sequence ID" value="KAL3280899.1"/>
    <property type="molecule type" value="Genomic_DNA"/>
</dbReference>
<feature type="region of interest" description="Disordered" evidence="1">
    <location>
        <begin position="145"/>
        <end position="209"/>
    </location>
</feature>
<evidence type="ECO:0000256" key="1">
    <source>
        <dbReference type="SAM" id="MobiDB-lite"/>
    </source>
</evidence>
<name>A0ABD2NQX6_9CUCU</name>
<comment type="caution">
    <text evidence="2">The sequence shown here is derived from an EMBL/GenBank/DDBJ whole genome shotgun (WGS) entry which is preliminary data.</text>
</comment>
<keyword evidence="3" id="KW-1185">Reference proteome</keyword>
<feature type="region of interest" description="Disordered" evidence="1">
    <location>
        <begin position="910"/>
        <end position="944"/>
    </location>
</feature>
<dbReference type="AlphaFoldDB" id="A0ABD2NQX6"/>
<reference evidence="2 3" key="1">
    <citation type="journal article" date="2021" name="BMC Biol.">
        <title>Horizontally acquired antibacterial genes associated with adaptive radiation of ladybird beetles.</title>
        <authorList>
            <person name="Li H.S."/>
            <person name="Tang X.F."/>
            <person name="Huang Y.H."/>
            <person name="Xu Z.Y."/>
            <person name="Chen M.L."/>
            <person name="Du X.Y."/>
            <person name="Qiu B.Y."/>
            <person name="Chen P.T."/>
            <person name="Zhang W."/>
            <person name="Slipinski A."/>
            <person name="Escalona H.E."/>
            <person name="Waterhouse R.M."/>
            <person name="Zwick A."/>
            <person name="Pang H."/>
        </authorList>
    </citation>
    <scope>NUCLEOTIDE SEQUENCE [LARGE SCALE GENOMIC DNA]</scope>
    <source>
        <strain evidence="2">SYSU2018</strain>
    </source>
</reference>
<feature type="compositionally biased region" description="Basic and acidic residues" evidence="1">
    <location>
        <begin position="147"/>
        <end position="158"/>
    </location>
</feature>
<feature type="compositionally biased region" description="Basic and acidic residues" evidence="1">
    <location>
        <begin position="913"/>
        <end position="927"/>
    </location>
</feature>
<feature type="region of interest" description="Disordered" evidence="1">
    <location>
        <begin position="328"/>
        <end position="349"/>
    </location>
</feature>
<accession>A0ABD2NQX6</accession>
<protein>
    <submittedName>
        <fullName evidence="2">Uncharacterized protein</fullName>
    </submittedName>
</protein>
<gene>
    <name evidence="2" type="ORF">HHI36_004126</name>
</gene>
<evidence type="ECO:0000313" key="3">
    <source>
        <dbReference type="Proteomes" id="UP001516400"/>
    </source>
</evidence>
<feature type="compositionally biased region" description="Low complexity" evidence="1">
    <location>
        <begin position="929"/>
        <end position="938"/>
    </location>
</feature>